<accession>A0A226E276</accession>
<dbReference type="Proteomes" id="UP000198287">
    <property type="component" value="Unassembled WGS sequence"/>
</dbReference>
<dbReference type="OrthoDB" id="415460at2759"/>
<sequence>MCLDLDDLIECSLCAALRQFGSSHDRYSTRSPNLPTTLSARSRSIDEQQFNFVQLNHVKSCPYRPAGGDGVLPSSRDEEEDEIDWQPEVGVKSDEDIQTIFD</sequence>
<feature type="region of interest" description="Disordered" evidence="1">
    <location>
        <begin position="64"/>
        <end position="102"/>
    </location>
</feature>
<dbReference type="EMBL" id="LNIX01000008">
    <property type="protein sequence ID" value="OXA51134.1"/>
    <property type="molecule type" value="Genomic_DNA"/>
</dbReference>
<evidence type="ECO:0000313" key="3">
    <source>
        <dbReference type="Proteomes" id="UP000198287"/>
    </source>
</evidence>
<reference evidence="2 3" key="1">
    <citation type="submission" date="2015-12" db="EMBL/GenBank/DDBJ databases">
        <title>The genome of Folsomia candida.</title>
        <authorList>
            <person name="Faddeeva A."/>
            <person name="Derks M.F."/>
            <person name="Anvar Y."/>
            <person name="Smit S."/>
            <person name="Van Straalen N."/>
            <person name="Roelofs D."/>
        </authorList>
    </citation>
    <scope>NUCLEOTIDE SEQUENCE [LARGE SCALE GENOMIC DNA]</scope>
    <source>
        <strain evidence="2 3">VU population</strain>
        <tissue evidence="2">Whole body</tissue>
    </source>
</reference>
<evidence type="ECO:0000313" key="2">
    <source>
        <dbReference type="EMBL" id="OXA51134.1"/>
    </source>
</evidence>
<comment type="caution">
    <text evidence="2">The sequence shown here is derived from an EMBL/GenBank/DDBJ whole genome shotgun (WGS) entry which is preliminary data.</text>
</comment>
<name>A0A226E276_FOLCA</name>
<keyword evidence="3" id="KW-1185">Reference proteome</keyword>
<protein>
    <submittedName>
        <fullName evidence="2">Uncharacterized protein</fullName>
    </submittedName>
</protein>
<proteinExistence type="predicted"/>
<organism evidence="2 3">
    <name type="scientific">Folsomia candida</name>
    <name type="common">Springtail</name>
    <dbReference type="NCBI Taxonomy" id="158441"/>
    <lineage>
        <taxon>Eukaryota</taxon>
        <taxon>Metazoa</taxon>
        <taxon>Ecdysozoa</taxon>
        <taxon>Arthropoda</taxon>
        <taxon>Hexapoda</taxon>
        <taxon>Collembola</taxon>
        <taxon>Entomobryomorpha</taxon>
        <taxon>Isotomoidea</taxon>
        <taxon>Isotomidae</taxon>
        <taxon>Proisotominae</taxon>
        <taxon>Folsomia</taxon>
    </lineage>
</organism>
<gene>
    <name evidence="2" type="ORF">Fcan01_14555</name>
</gene>
<dbReference type="AlphaFoldDB" id="A0A226E276"/>
<evidence type="ECO:0000256" key="1">
    <source>
        <dbReference type="SAM" id="MobiDB-lite"/>
    </source>
</evidence>